<feature type="transmembrane region" description="Helical" evidence="1">
    <location>
        <begin position="116"/>
        <end position="141"/>
    </location>
</feature>
<evidence type="ECO:0000313" key="3">
    <source>
        <dbReference type="EMBL" id="MCV2872576.1"/>
    </source>
</evidence>
<evidence type="ECO:0000256" key="1">
    <source>
        <dbReference type="SAM" id="Phobius"/>
    </source>
</evidence>
<keyword evidence="1" id="KW-0472">Membrane</keyword>
<dbReference type="RefSeq" id="WP_263739756.1">
    <property type="nucleotide sequence ID" value="NZ_JAOWKZ010000002.1"/>
</dbReference>
<protein>
    <submittedName>
        <fullName evidence="3">Tripartite tricarboxylate transporter TctB family protein</fullName>
    </submittedName>
</protein>
<evidence type="ECO:0000313" key="4">
    <source>
        <dbReference type="Proteomes" id="UP001652564"/>
    </source>
</evidence>
<keyword evidence="4" id="KW-1185">Reference proteome</keyword>
<feature type="domain" description="DUF1468" evidence="2">
    <location>
        <begin position="7"/>
        <end position="138"/>
    </location>
</feature>
<comment type="caution">
    <text evidence="3">The sequence shown here is derived from an EMBL/GenBank/DDBJ whole genome shotgun (WGS) entry which is preliminary data.</text>
</comment>
<dbReference type="Pfam" id="PF07331">
    <property type="entry name" value="TctB"/>
    <property type="match status" value="1"/>
</dbReference>
<dbReference type="InterPro" id="IPR009936">
    <property type="entry name" value="DUF1468"/>
</dbReference>
<proteinExistence type="predicted"/>
<reference evidence="3 4" key="1">
    <citation type="submission" date="2022-10" db="EMBL/GenBank/DDBJ databases">
        <title>Defluviimonas sp. nov., isolated from ocean surface sediments.</title>
        <authorList>
            <person name="He W."/>
            <person name="Wang L."/>
            <person name="Zhang D.-F."/>
        </authorList>
    </citation>
    <scope>NUCLEOTIDE SEQUENCE [LARGE SCALE GENOMIC DNA]</scope>
    <source>
        <strain evidence="3 4">WL0050</strain>
    </source>
</reference>
<feature type="transmembrane region" description="Helical" evidence="1">
    <location>
        <begin position="39"/>
        <end position="57"/>
    </location>
</feature>
<evidence type="ECO:0000259" key="2">
    <source>
        <dbReference type="Pfam" id="PF07331"/>
    </source>
</evidence>
<feature type="transmembrane region" description="Helical" evidence="1">
    <location>
        <begin position="69"/>
        <end position="87"/>
    </location>
</feature>
<feature type="transmembrane region" description="Helical" evidence="1">
    <location>
        <begin position="93"/>
        <end position="109"/>
    </location>
</feature>
<accession>A0ABT2ZN72</accession>
<dbReference type="EMBL" id="JAOWKZ010000002">
    <property type="protein sequence ID" value="MCV2872576.1"/>
    <property type="molecule type" value="Genomic_DNA"/>
</dbReference>
<sequence>MIRTDRVFGLVVILVALTYIVSAYNLPPGNLFDKLGPKAFPTIIGIGMIVCAGFLVLRPDEEPEWPPRPTLLALGFATLVLVAYAYALKPMGFLVPTAIAAGVLSYQITPHRRAAVLVGIGLSIGLFVIFKYALGLSLFAFPRSLTG</sequence>
<gene>
    <name evidence="3" type="ORF">OEZ71_09720</name>
</gene>
<keyword evidence="1" id="KW-1133">Transmembrane helix</keyword>
<dbReference type="Proteomes" id="UP001652564">
    <property type="component" value="Unassembled WGS sequence"/>
</dbReference>
<organism evidence="3 4">
    <name type="scientific">Albidovulum litorale</name>
    <dbReference type="NCBI Taxonomy" id="2984134"/>
    <lineage>
        <taxon>Bacteria</taxon>
        <taxon>Pseudomonadati</taxon>
        <taxon>Pseudomonadota</taxon>
        <taxon>Alphaproteobacteria</taxon>
        <taxon>Rhodobacterales</taxon>
        <taxon>Paracoccaceae</taxon>
        <taxon>Albidovulum</taxon>
    </lineage>
</organism>
<keyword evidence="1" id="KW-0812">Transmembrane</keyword>
<name>A0ABT2ZN72_9RHOB</name>